<dbReference type="EMBL" id="BOOF01000017">
    <property type="protein sequence ID" value="GIH62462.1"/>
    <property type="molecule type" value="Genomic_DNA"/>
</dbReference>
<dbReference type="PANTHER" id="PTHR33164:SF43">
    <property type="entry name" value="HTH-TYPE TRANSCRIPTIONAL REPRESSOR YETL"/>
    <property type="match status" value="1"/>
</dbReference>
<dbReference type="InterPro" id="IPR036390">
    <property type="entry name" value="WH_DNA-bd_sf"/>
</dbReference>
<dbReference type="PANTHER" id="PTHR33164">
    <property type="entry name" value="TRANSCRIPTIONAL REGULATOR, MARR FAMILY"/>
    <property type="match status" value="1"/>
</dbReference>
<proteinExistence type="predicted"/>
<dbReference type="SMART" id="SM00347">
    <property type="entry name" value="HTH_MARR"/>
    <property type="match status" value="1"/>
</dbReference>
<evidence type="ECO:0000313" key="2">
    <source>
        <dbReference type="EMBL" id="GIH62462.1"/>
    </source>
</evidence>
<dbReference type="PRINTS" id="PR00598">
    <property type="entry name" value="HTHMARR"/>
</dbReference>
<protein>
    <submittedName>
        <fullName evidence="2">Transcriptional regulator, MarR family protein</fullName>
    </submittedName>
</protein>
<dbReference type="InterPro" id="IPR036388">
    <property type="entry name" value="WH-like_DNA-bd_sf"/>
</dbReference>
<organism evidence="2 3">
    <name type="scientific">Microbispora siamensis</name>
    <dbReference type="NCBI Taxonomy" id="564413"/>
    <lineage>
        <taxon>Bacteria</taxon>
        <taxon>Bacillati</taxon>
        <taxon>Actinomycetota</taxon>
        <taxon>Actinomycetes</taxon>
        <taxon>Streptosporangiales</taxon>
        <taxon>Streptosporangiaceae</taxon>
        <taxon>Microbispora</taxon>
    </lineage>
</organism>
<accession>A0ABQ4GM14</accession>
<dbReference type="InterPro" id="IPR039422">
    <property type="entry name" value="MarR/SlyA-like"/>
</dbReference>
<dbReference type="Proteomes" id="UP000660454">
    <property type="component" value="Unassembled WGS sequence"/>
</dbReference>
<comment type="caution">
    <text evidence="2">The sequence shown here is derived from an EMBL/GenBank/DDBJ whole genome shotgun (WGS) entry which is preliminary data.</text>
</comment>
<evidence type="ECO:0000259" key="1">
    <source>
        <dbReference type="PROSITE" id="PS50995"/>
    </source>
</evidence>
<name>A0ABQ4GM14_9ACTN</name>
<dbReference type="InterPro" id="IPR000835">
    <property type="entry name" value="HTH_MarR-typ"/>
</dbReference>
<dbReference type="SUPFAM" id="SSF46785">
    <property type="entry name" value="Winged helix' DNA-binding domain"/>
    <property type="match status" value="1"/>
</dbReference>
<reference evidence="2 3" key="1">
    <citation type="submission" date="2021-01" db="EMBL/GenBank/DDBJ databases">
        <title>Whole genome shotgun sequence of Microbispora siamensis NBRC 104113.</title>
        <authorList>
            <person name="Komaki H."/>
            <person name="Tamura T."/>
        </authorList>
    </citation>
    <scope>NUCLEOTIDE SEQUENCE [LARGE SCALE GENOMIC DNA]</scope>
    <source>
        <strain evidence="2 3">NBRC 104113</strain>
    </source>
</reference>
<feature type="domain" description="HTH marR-type" evidence="1">
    <location>
        <begin position="6"/>
        <end position="138"/>
    </location>
</feature>
<sequence>MGMPDRPDLAAMAAPLTRALMAAETPILREHGLSMWAYVVLLGLDERPVRTQAALAESIGADKTRIIRVLDDLQRRGLIERSPDPADRRVRLLSITPEGRRVRDAAQAGIRRMEERVLARLPDGDRETFLRALRVLSALPPQEFR</sequence>
<dbReference type="Gene3D" id="1.10.10.10">
    <property type="entry name" value="Winged helix-like DNA-binding domain superfamily/Winged helix DNA-binding domain"/>
    <property type="match status" value="1"/>
</dbReference>
<dbReference type="PROSITE" id="PS50995">
    <property type="entry name" value="HTH_MARR_2"/>
    <property type="match status" value="1"/>
</dbReference>
<gene>
    <name evidence="2" type="ORF">Msi02_32790</name>
</gene>
<keyword evidence="3" id="KW-1185">Reference proteome</keyword>
<evidence type="ECO:0000313" key="3">
    <source>
        <dbReference type="Proteomes" id="UP000660454"/>
    </source>
</evidence>
<dbReference type="Pfam" id="PF01047">
    <property type="entry name" value="MarR"/>
    <property type="match status" value="1"/>
</dbReference>